<evidence type="ECO:0000313" key="4">
    <source>
        <dbReference type="Proteomes" id="UP000509303"/>
    </source>
</evidence>
<keyword evidence="4" id="KW-1185">Reference proteome</keyword>
<feature type="region of interest" description="Disordered" evidence="1">
    <location>
        <begin position="126"/>
        <end position="155"/>
    </location>
</feature>
<dbReference type="GO" id="GO:0003677">
    <property type="term" value="F:DNA binding"/>
    <property type="evidence" value="ECO:0007669"/>
    <property type="project" value="InterPro"/>
</dbReference>
<evidence type="ECO:0000256" key="1">
    <source>
        <dbReference type="SAM" id="MobiDB-lite"/>
    </source>
</evidence>
<dbReference type="SUPFAM" id="SSF53041">
    <property type="entry name" value="Resolvase-like"/>
    <property type="match status" value="1"/>
</dbReference>
<sequence length="155" mass="16899">MPALTEVRIGYTRLSIGGQKLDRQLDGLTITGCRHISTEKNDLRPEQKACHAVPPQPCGILVAPVLDRYGRSLKDLVHMVGDLRIGETGFTFPQRLDTTAVGGHLADTDVTNCGFLTAKWSTRDGRARLPDVPMSHTVHSNRDPPPGRGPDAPTR</sequence>
<evidence type="ECO:0000259" key="2">
    <source>
        <dbReference type="Pfam" id="PF00239"/>
    </source>
</evidence>
<protein>
    <submittedName>
        <fullName evidence="3">Recombinase family protein</fullName>
    </submittedName>
</protein>
<organism evidence="3 4">
    <name type="scientific">Streptomyces buecherae</name>
    <dbReference type="NCBI Taxonomy" id="2763006"/>
    <lineage>
        <taxon>Bacteria</taxon>
        <taxon>Bacillati</taxon>
        <taxon>Actinomycetota</taxon>
        <taxon>Actinomycetes</taxon>
        <taxon>Kitasatosporales</taxon>
        <taxon>Streptomycetaceae</taxon>
        <taxon>Streptomyces</taxon>
    </lineage>
</organism>
<dbReference type="Pfam" id="PF00239">
    <property type="entry name" value="Resolvase"/>
    <property type="match status" value="1"/>
</dbReference>
<name>A0A7H8NKE4_9ACTN</name>
<dbReference type="GO" id="GO:0000150">
    <property type="term" value="F:DNA strand exchange activity"/>
    <property type="evidence" value="ECO:0007669"/>
    <property type="project" value="InterPro"/>
</dbReference>
<dbReference type="EMBL" id="CP054929">
    <property type="protein sequence ID" value="QKW54963.1"/>
    <property type="molecule type" value="Genomic_DNA"/>
</dbReference>
<dbReference type="InterPro" id="IPR006119">
    <property type="entry name" value="Resolv_N"/>
</dbReference>
<reference evidence="3 4" key="1">
    <citation type="submission" date="2020-06" db="EMBL/GenBank/DDBJ databases">
        <title>Genome mining for natural products.</title>
        <authorList>
            <person name="Zhang B."/>
            <person name="Shi J."/>
            <person name="Ge H."/>
        </authorList>
    </citation>
    <scope>NUCLEOTIDE SEQUENCE [LARGE SCALE GENOMIC DNA]</scope>
    <source>
        <strain evidence="3 4">NA00687</strain>
    </source>
</reference>
<dbReference type="InterPro" id="IPR036162">
    <property type="entry name" value="Resolvase-like_N_sf"/>
</dbReference>
<gene>
    <name evidence="3" type="ORF">HUT08_33440</name>
</gene>
<dbReference type="AlphaFoldDB" id="A0A7H8NKE4"/>
<proteinExistence type="predicted"/>
<accession>A0A7H8NKE4</accession>
<feature type="domain" description="Resolvase/invertase-type recombinase catalytic" evidence="2">
    <location>
        <begin position="9"/>
        <end position="100"/>
    </location>
</feature>
<dbReference type="Proteomes" id="UP000509303">
    <property type="component" value="Chromosome"/>
</dbReference>
<evidence type="ECO:0000313" key="3">
    <source>
        <dbReference type="EMBL" id="QKW54963.1"/>
    </source>
</evidence>